<dbReference type="InterPro" id="IPR050330">
    <property type="entry name" value="Bact_OuterMem_StrucFunc"/>
</dbReference>
<evidence type="ECO:0000313" key="7">
    <source>
        <dbReference type="EMBL" id="GGD53006.1"/>
    </source>
</evidence>
<dbReference type="InterPro" id="IPR006665">
    <property type="entry name" value="OmpA-like"/>
</dbReference>
<reference evidence="7" key="1">
    <citation type="journal article" date="2014" name="Int. J. Syst. Evol. Microbiol.">
        <title>Complete genome sequence of Corynebacterium casei LMG S-19264T (=DSM 44701T), isolated from a smear-ripened cheese.</title>
        <authorList>
            <consortium name="US DOE Joint Genome Institute (JGI-PGF)"/>
            <person name="Walter F."/>
            <person name="Albersmeier A."/>
            <person name="Kalinowski J."/>
            <person name="Ruckert C."/>
        </authorList>
    </citation>
    <scope>NUCLEOTIDE SEQUENCE</scope>
    <source>
        <strain evidence="7">CGMCC 1.15958</strain>
    </source>
</reference>
<evidence type="ECO:0000256" key="2">
    <source>
        <dbReference type="ARBA" id="ARBA00023136"/>
    </source>
</evidence>
<dbReference type="RefSeq" id="WP_188765579.1">
    <property type="nucleotide sequence ID" value="NZ_BMKK01000003.1"/>
</dbReference>
<evidence type="ECO:0000259" key="6">
    <source>
        <dbReference type="PROSITE" id="PS51123"/>
    </source>
</evidence>
<dbReference type="SUPFAM" id="SSF103088">
    <property type="entry name" value="OmpA-like"/>
    <property type="match status" value="1"/>
</dbReference>
<dbReference type="AlphaFoldDB" id="A0A916YNF2"/>
<proteinExistence type="predicted"/>
<feature type="signal peptide" evidence="5">
    <location>
        <begin position="1"/>
        <end position="18"/>
    </location>
</feature>
<keyword evidence="5" id="KW-0732">Signal</keyword>
<keyword evidence="3" id="KW-0998">Cell outer membrane</keyword>
<dbReference type="PRINTS" id="PR01021">
    <property type="entry name" value="OMPADOMAIN"/>
</dbReference>
<dbReference type="GO" id="GO:0009279">
    <property type="term" value="C:cell outer membrane"/>
    <property type="evidence" value="ECO:0007669"/>
    <property type="project" value="UniProtKB-SubCell"/>
</dbReference>
<comment type="caution">
    <text evidence="7">The sequence shown here is derived from an EMBL/GenBank/DDBJ whole genome shotgun (WGS) entry which is preliminary data.</text>
</comment>
<dbReference type="Gene3D" id="3.30.1330.60">
    <property type="entry name" value="OmpA-like domain"/>
    <property type="match status" value="1"/>
</dbReference>
<dbReference type="Proteomes" id="UP000609064">
    <property type="component" value="Unassembled WGS sequence"/>
</dbReference>
<protein>
    <recommendedName>
        <fullName evidence="6">OmpA-like domain-containing protein</fullName>
    </recommendedName>
</protein>
<dbReference type="Pfam" id="PF00691">
    <property type="entry name" value="OmpA"/>
    <property type="match status" value="1"/>
</dbReference>
<evidence type="ECO:0000256" key="4">
    <source>
        <dbReference type="PROSITE-ProRule" id="PRU00473"/>
    </source>
</evidence>
<feature type="domain" description="OmpA-like" evidence="6">
    <location>
        <begin position="204"/>
        <end position="319"/>
    </location>
</feature>
<dbReference type="EMBL" id="BMKK01000003">
    <property type="protein sequence ID" value="GGD53006.1"/>
    <property type="molecule type" value="Genomic_DNA"/>
</dbReference>
<dbReference type="PANTHER" id="PTHR30329:SF21">
    <property type="entry name" value="LIPOPROTEIN YIAD-RELATED"/>
    <property type="match status" value="1"/>
</dbReference>
<accession>A0A916YNF2</accession>
<feature type="chain" id="PRO_5037962108" description="OmpA-like domain-containing protein" evidence="5">
    <location>
        <begin position="19"/>
        <end position="319"/>
    </location>
</feature>
<dbReference type="InterPro" id="IPR006664">
    <property type="entry name" value="OMP_bac"/>
</dbReference>
<keyword evidence="2 4" id="KW-0472">Membrane</keyword>
<evidence type="ECO:0000256" key="1">
    <source>
        <dbReference type="ARBA" id="ARBA00004442"/>
    </source>
</evidence>
<dbReference type="CDD" id="cd07185">
    <property type="entry name" value="OmpA_C-like"/>
    <property type="match status" value="1"/>
</dbReference>
<evidence type="ECO:0000256" key="3">
    <source>
        <dbReference type="ARBA" id="ARBA00023237"/>
    </source>
</evidence>
<comment type="subcellular location">
    <subcellularLocation>
        <location evidence="1">Cell outer membrane</location>
    </subcellularLocation>
</comment>
<organism evidence="7 8">
    <name type="scientific">Emticicia aquatilis</name>
    <dbReference type="NCBI Taxonomy" id="1537369"/>
    <lineage>
        <taxon>Bacteria</taxon>
        <taxon>Pseudomonadati</taxon>
        <taxon>Bacteroidota</taxon>
        <taxon>Cytophagia</taxon>
        <taxon>Cytophagales</taxon>
        <taxon>Leadbetterellaceae</taxon>
        <taxon>Emticicia</taxon>
    </lineage>
</organism>
<reference evidence="7" key="2">
    <citation type="submission" date="2020-09" db="EMBL/GenBank/DDBJ databases">
        <authorList>
            <person name="Sun Q."/>
            <person name="Zhou Y."/>
        </authorList>
    </citation>
    <scope>NUCLEOTIDE SEQUENCE</scope>
    <source>
        <strain evidence="7">CGMCC 1.15958</strain>
    </source>
</reference>
<evidence type="ECO:0000313" key="8">
    <source>
        <dbReference type="Proteomes" id="UP000609064"/>
    </source>
</evidence>
<evidence type="ECO:0000256" key="5">
    <source>
        <dbReference type="SAM" id="SignalP"/>
    </source>
</evidence>
<name>A0A916YNF2_9BACT</name>
<sequence length="319" mass="36384">MKSVSVLFLFFISLHLSAQKQALYYFDKEFKEFTGKFPPLNVMGTKGKFEEEVVEKFGKTKRLVYRFPLNSGLVFDNTKIENFITGSYGIEMYFKYDDGSMLLYNQILGDDLANKQGKYVHLVTTRNQQTKKVNIFIDGKIRFDFVDSDNQMEMDKNAQVTFFADSGRTTTSGTVAMIKLYDFFIDAPTAQNLFKAFTDNSNENSSSPLGVLKNLYFVQSLPILLPESTPELEKVYDFLTQNPAIKIELQGHTDNQGDFDLNLKLSKDRAETIKKYLVEKGISPNRIKTKGFGSTLPIASNANELTRSKNRRVELVVEK</sequence>
<gene>
    <name evidence="7" type="ORF">GCM10011514_16430</name>
</gene>
<dbReference type="InterPro" id="IPR036737">
    <property type="entry name" value="OmpA-like_sf"/>
</dbReference>
<dbReference type="PANTHER" id="PTHR30329">
    <property type="entry name" value="STATOR ELEMENT OF FLAGELLAR MOTOR COMPLEX"/>
    <property type="match status" value="1"/>
</dbReference>
<dbReference type="PROSITE" id="PS51123">
    <property type="entry name" value="OMPA_2"/>
    <property type="match status" value="1"/>
</dbReference>
<keyword evidence="8" id="KW-1185">Reference proteome</keyword>